<organism evidence="5 6">
    <name type="scientific">Nakaseomyces bracarensis</name>
    <dbReference type="NCBI Taxonomy" id="273131"/>
    <lineage>
        <taxon>Eukaryota</taxon>
        <taxon>Fungi</taxon>
        <taxon>Dikarya</taxon>
        <taxon>Ascomycota</taxon>
        <taxon>Saccharomycotina</taxon>
        <taxon>Saccharomycetes</taxon>
        <taxon>Saccharomycetales</taxon>
        <taxon>Saccharomycetaceae</taxon>
        <taxon>Nakaseomyces</taxon>
    </lineage>
</organism>
<dbReference type="InterPro" id="IPR035979">
    <property type="entry name" value="RBD_domain_sf"/>
</dbReference>
<feature type="compositionally biased region" description="Polar residues" evidence="3">
    <location>
        <begin position="547"/>
        <end position="561"/>
    </location>
</feature>
<feature type="compositionally biased region" description="Acidic residues" evidence="3">
    <location>
        <begin position="104"/>
        <end position="135"/>
    </location>
</feature>
<feature type="compositionally biased region" description="Pro residues" evidence="3">
    <location>
        <begin position="731"/>
        <end position="742"/>
    </location>
</feature>
<name>A0ABR4NNQ7_9SACH</name>
<feature type="compositionally biased region" description="Acidic residues" evidence="3">
    <location>
        <begin position="46"/>
        <end position="55"/>
    </location>
</feature>
<comment type="caution">
    <text evidence="5">The sequence shown here is derived from an EMBL/GenBank/DDBJ whole genome shotgun (WGS) entry which is preliminary data.</text>
</comment>
<feature type="region of interest" description="Disordered" evidence="3">
    <location>
        <begin position="390"/>
        <end position="423"/>
    </location>
</feature>
<dbReference type="PANTHER" id="PTHR13968">
    <property type="entry name" value="HETEROGENEOUS NUCLEAR RIBONUCLEOPROTEIN"/>
    <property type="match status" value="1"/>
</dbReference>
<dbReference type="CDD" id="cd12342">
    <property type="entry name" value="RRM_Nab3p"/>
    <property type="match status" value="1"/>
</dbReference>
<feature type="compositionally biased region" description="Low complexity" evidence="3">
    <location>
        <begin position="171"/>
        <end position="188"/>
    </location>
</feature>
<feature type="compositionally biased region" description="Polar residues" evidence="3">
    <location>
        <begin position="402"/>
        <end position="414"/>
    </location>
</feature>
<dbReference type="PANTHER" id="PTHR13968:SF26">
    <property type="entry name" value="RRM DOMAIN-CONTAINING PROTEIN"/>
    <property type="match status" value="1"/>
</dbReference>
<dbReference type="InterPro" id="IPR000504">
    <property type="entry name" value="RRM_dom"/>
</dbReference>
<dbReference type="SMART" id="SM00360">
    <property type="entry name" value="RRM"/>
    <property type="match status" value="1"/>
</dbReference>
<feature type="compositionally biased region" description="Acidic residues" evidence="3">
    <location>
        <begin position="73"/>
        <end position="83"/>
    </location>
</feature>
<evidence type="ECO:0000259" key="4">
    <source>
        <dbReference type="PROSITE" id="PS50102"/>
    </source>
</evidence>
<keyword evidence="6" id="KW-1185">Reference proteome</keyword>
<sequence>MSDSETTPSIEQQQGTEEVQTTNEVTNTIESVAPNVELNEEKHEVEEEEDEDDEEALARDLYSDETPAGEQAENVEEAENEAIESDKNTAADVDKAAEGKTYLDSEEEEGGEENEEEAEDNEEEGEDNEEREDEANTNQTVDSNVEEKDEVMEEQDNTMQTEPSIEESSEPIKNSSEEVTSSNENTGSDIKQSIQNEGHSHYGTHPEQKENLDDELLDKQMEYIKESKLLEKPQFQQLPDSDKISAVLRLLNSNKSTEFTVSERQPSHSRKYMEAQARRIYPRTDLSQEMTEVEARRYEEYLRGENRITEVQSLPPKSRLFIGNLPLKNVTKENLFRIFSPFGHILQINIKNAFGFIQYDNPQSVRDAIECESQEINFGKKLILEVSSSNNRPQYDHGDHGTNCSSTFISSSKRPFQGEEEEADMYADSIKKSRKRTPSCIIFVKRTADRNYANEVFSRFTNLTGLETDMIFLKPRMELRKLVNDAAYDGVWGVILVNKTRNLDIQTFYSGSRGETKFDEYVSVSADDASAIFNNLKIIRNNSGGMPTMSNNQQQYGQPPMQSIPPQAPQQGYYGGYNYNQPQDPQRQQGYYQQMPPNQGYGQPGMPPQGQGYGVPPPPPPGQPMMSTGYGRYDAPPMQPPVPNNAPMNQQQLLSAIQNLPPNVVSNLLSMAQQQQQQPDSQQQILNMIQSMQTNPQQYAQTPQHSAQQTPQQGNVSQQGGYNMMSSQQLPPQPSNNTPPPGASMNQNQTEQTPANNVQSLLDSLTQLQK</sequence>
<feature type="compositionally biased region" description="Basic and acidic residues" evidence="3">
    <location>
        <begin position="84"/>
        <end position="103"/>
    </location>
</feature>
<feature type="domain" description="RRM" evidence="4">
    <location>
        <begin position="318"/>
        <end position="389"/>
    </location>
</feature>
<dbReference type="InterPro" id="IPR034167">
    <property type="entry name" value="Nab3_RRM"/>
</dbReference>
<dbReference type="InterPro" id="IPR012677">
    <property type="entry name" value="Nucleotide-bd_a/b_plait_sf"/>
</dbReference>
<dbReference type="Gene3D" id="3.40.50.800">
    <property type="entry name" value="Anticodon-binding domain"/>
    <property type="match status" value="1"/>
</dbReference>
<dbReference type="InterPro" id="IPR036621">
    <property type="entry name" value="Anticodon-bd_dom_sf"/>
</dbReference>
<dbReference type="EMBL" id="JBEVYD010000011">
    <property type="protein sequence ID" value="KAL3229632.1"/>
    <property type="molecule type" value="Genomic_DNA"/>
</dbReference>
<dbReference type="PROSITE" id="PS50102">
    <property type="entry name" value="RRM"/>
    <property type="match status" value="1"/>
</dbReference>
<protein>
    <submittedName>
        <fullName evidence="5">Nuclear polyadenylated RNA-binding protein 3</fullName>
    </submittedName>
</protein>
<feature type="region of interest" description="Disordered" evidence="3">
    <location>
        <begin position="547"/>
        <end position="648"/>
    </location>
</feature>
<evidence type="ECO:0000313" key="6">
    <source>
        <dbReference type="Proteomes" id="UP001623330"/>
    </source>
</evidence>
<dbReference type="Gene3D" id="3.30.70.330">
    <property type="match status" value="1"/>
</dbReference>
<feature type="compositionally biased region" description="Low complexity" evidence="3">
    <location>
        <begin position="569"/>
        <end position="601"/>
    </location>
</feature>
<dbReference type="Pfam" id="PF00076">
    <property type="entry name" value="RRM_1"/>
    <property type="match status" value="1"/>
</dbReference>
<feature type="compositionally biased region" description="Low complexity" evidence="3">
    <location>
        <begin position="10"/>
        <end position="30"/>
    </location>
</feature>
<feature type="compositionally biased region" description="Basic and acidic residues" evidence="3">
    <location>
        <begin position="198"/>
        <end position="211"/>
    </location>
</feature>
<feature type="region of interest" description="Disordered" evidence="3">
    <location>
        <begin position="1"/>
        <end position="211"/>
    </location>
</feature>
<dbReference type="Proteomes" id="UP001623330">
    <property type="component" value="Unassembled WGS sequence"/>
</dbReference>
<evidence type="ECO:0000313" key="5">
    <source>
        <dbReference type="EMBL" id="KAL3229632.1"/>
    </source>
</evidence>
<dbReference type="SUPFAM" id="SSF52954">
    <property type="entry name" value="Class II aaRS ABD-related"/>
    <property type="match status" value="1"/>
</dbReference>
<gene>
    <name evidence="5" type="ORF">RNJ44_01768</name>
</gene>
<reference evidence="5 6" key="1">
    <citation type="submission" date="2024-05" db="EMBL/GenBank/DDBJ databases">
        <title>Long read based assembly of the Candida bracarensis genome reveals expanded adhesin content.</title>
        <authorList>
            <person name="Marcet-Houben M."/>
            <person name="Ksiezopolska E."/>
            <person name="Gabaldon T."/>
        </authorList>
    </citation>
    <scope>NUCLEOTIDE SEQUENCE [LARGE SCALE GENOMIC DNA]</scope>
    <source>
        <strain evidence="5 6">CBM6</strain>
    </source>
</reference>
<keyword evidence="1 2" id="KW-0694">RNA-binding</keyword>
<feature type="compositionally biased region" description="Polar residues" evidence="3">
    <location>
        <begin position="744"/>
        <end position="770"/>
    </location>
</feature>
<dbReference type="InterPro" id="IPR051186">
    <property type="entry name" value="RRM_HNRPC/RALY_subfam"/>
</dbReference>
<feature type="region of interest" description="Disordered" evidence="3">
    <location>
        <begin position="695"/>
        <end position="770"/>
    </location>
</feature>
<feature type="compositionally biased region" description="Polar residues" evidence="3">
    <location>
        <begin position="695"/>
        <end position="721"/>
    </location>
</feature>
<accession>A0ABR4NNQ7</accession>
<proteinExistence type="predicted"/>
<evidence type="ECO:0000256" key="1">
    <source>
        <dbReference type="ARBA" id="ARBA00022884"/>
    </source>
</evidence>
<dbReference type="SUPFAM" id="SSF54928">
    <property type="entry name" value="RNA-binding domain, RBD"/>
    <property type="match status" value="1"/>
</dbReference>
<evidence type="ECO:0000256" key="3">
    <source>
        <dbReference type="SAM" id="MobiDB-lite"/>
    </source>
</evidence>
<evidence type="ECO:0000256" key="2">
    <source>
        <dbReference type="PROSITE-ProRule" id="PRU00176"/>
    </source>
</evidence>
<feature type="compositionally biased region" description="Acidic residues" evidence="3">
    <location>
        <begin position="147"/>
        <end position="156"/>
    </location>
</feature>